<dbReference type="AlphaFoldDB" id="A0A7Y0XEG1"/>
<dbReference type="EMBL" id="JABCLB010002212">
    <property type="protein sequence ID" value="NMU85402.1"/>
    <property type="molecule type" value="Genomic_DNA"/>
</dbReference>
<accession>A0A7Y0XEG1</accession>
<dbReference type="InterPro" id="IPR011067">
    <property type="entry name" value="Plasmid_toxin/cell-grow_inhib"/>
</dbReference>
<evidence type="ECO:0000313" key="8">
    <source>
        <dbReference type="EMBL" id="NMU85402.1"/>
    </source>
</evidence>
<organism evidence="8 9">
    <name type="scientific">Vibrio parahaemolyticus</name>
    <dbReference type="NCBI Taxonomy" id="670"/>
    <lineage>
        <taxon>Bacteria</taxon>
        <taxon>Pseudomonadati</taxon>
        <taxon>Pseudomonadota</taxon>
        <taxon>Gammaproteobacteria</taxon>
        <taxon>Vibrionales</taxon>
        <taxon>Vibrionaceae</taxon>
        <taxon>Vibrio</taxon>
    </lineage>
</organism>
<evidence type="ECO:0000256" key="5">
    <source>
        <dbReference type="ARBA" id="ARBA00023163"/>
    </source>
</evidence>
<evidence type="ECO:0000256" key="7">
    <source>
        <dbReference type="ARBA" id="ARBA00033135"/>
    </source>
</evidence>
<gene>
    <name evidence="8" type="ORF">HKB16_21360</name>
</gene>
<dbReference type="GO" id="GO:0006276">
    <property type="term" value="P:plasmid maintenance"/>
    <property type="evidence" value="ECO:0007669"/>
    <property type="project" value="InterPro"/>
</dbReference>
<dbReference type="Pfam" id="PF01845">
    <property type="entry name" value="CcdB"/>
    <property type="match status" value="1"/>
</dbReference>
<name>A0A7Y0XEG1_VIBPH</name>
<keyword evidence="5" id="KW-0804">Transcription</keyword>
<comment type="caution">
    <text evidence="8">The sequence shown here is derived from an EMBL/GenBank/DDBJ whole genome shotgun (WGS) entry which is preliminary data.</text>
</comment>
<evidence type="ECO:0000256" key="2">
    <source>
        <dbReference type="ARBA" id="ARBA00015075"/>
    </source>
</evidence>
<evidence type="ECO:0000313" key="9">
    <source>
        <dbReference type="Proteomes" id="UP000518904"/>
    </source>
</evidence>
<sequence length="105" mass="11755">MSQFTLYKNNDKSTASTYPYFVDVQSELLDSLNTRLVIPLTPIELLEKKAPSHLCPTIHIDEGDFVILTQQMASVPTKILTTPVNELSTFRNEIIAAIDFLITGI</sequence>
<keyword evidence="4" id="KW-0805">Transcription regulation</keyword>
<dbReference type="SUPFAM" id="SSF50118">
    <property type="entry name" value="Cell growth inhibitor/plasmid maintenance toxic component"/>
    <property type="match status" value="1"/>
</dbReference>
<keyword evidence="3" id="KW-0678">Repressor</keyword>
<dbReference type="RefSeq" id="WP_045495681.1">
    <property type="nucleotide sequence ID" value="NZ_CP041202.1"/>
</dbReference>
<proteinExistence type="inferred from homology"/>
<evidence type="ECO:0000256" key="4">
    <source>
        <dbReference type="ARBA" id="ARBA00023015"/>
    </source>
</evidence>
<evidence type="ECO:0000256" key="3">
    <source>
        <dbReference type="ARBA" id="ARBA00022491"/>
    </source>
</evidence>
<evidence type="ECO:0000256" key="6">
    <source>
        <dbReference type="ARBA" id="ARBA00029628"/>
    </source>
</evidence>
<dbReference type="Gene3D" id="2.30.30.110">
    <property type="match status" value="1"/>
</dbReference>
<dbReference type="InterPro" id="IPR002712">
    <property type="entry name" value="CcdB"/>
</dbReference>
<protein>
    <recommendedName>
        <fullName evidence="2">Toxin CcdB</fullName>
    </recommendedName>
    <alternativeName>
        <fullName evidence="7">Cytotoxic protein CcdB</fullName>
    </alternativeName>
    <alternativeName>
        <fullName evidence="6">Protein LetD</fullName>
    </alternativeName>
</protein>
<dbReference type="GO" id="GO:0008657">
    <property type="term" value="F:DNA topoisomerase type II (double strand cut, ATP-hydrolyzing) inhibitor activity"/>
    <property type="evidence" value="ECO:0007669"/>
    <property type="project" value="InterPro"/>
</dbReference>
<dbReference type="Proteomes" id="UP000518904">
    <property type="component" value="Unassembled WGS sequence"/>
</dbReference>
<comment type="similarity">
    <text evidence="1">Belongs to the CcdB toxin family.</text>
</comment>
<reference evidence="8 9" key="1">
    <citation type="submission" date="2020-04" db="EMBL/GenBank/DDBJ databases">
        <title>Whole-genome sequencing of Vibrio spp. from China reveals different genetic environments of blaCTX-M-14 among diverse lineages.</title>
        <authorList>
            <person name="Zheng Z."/>
            <person name="Ye L."/>
            <person name="Chen S."/>
        </authorList>
    </citation>
    <scope>NUCLEOTIDE SEQUENCE [LARGE SCALE GENOMIC DNA]</scope>
    <source>
        <strain evidence="8 9">Vb0551</strain>
    </source>
</reference>
<evidence type="ECO:0000256" key="1">
    <source>
        <dbReference type="ARBA" id="ARBA00005230"/>
    </source>
</evidence>